<dbReference type="PANTHER" id="PTHR34476:SF1">
    <property type="entry name" value="DNA-DIRECTED RNA POLYMERASE SUBUNIT OMEGA"/>
    <property type="match status" value="1"/>
</dbReference>
<comment type="subunit">
    <text evidence="11">The RNAP catalytic core consists of 2 alpha, 1 beta, 1 beta' and 1 omega subunit. When a sigma factor is associated with the core the holoenzyme is formed, which can initiate transcription.</text>
</comment>
<evidence type="ECO:0000313" key="12">
    <source>
        <dbReference type="EMBL" id="MBK1633294.1"/>
    </source>
</evidence>
<keyword evidence="6 11" id="KW-0548">Nucleotidyltransferase</keyword>
<gene>
    <name evidence="11" type="primary">rpoZ</name>
    <name evidence="12" type="ORF">CKO31_21565</name>
</gene>
<accession>A0ABS1CP77</accession>
<dbReference type="RefSeq" id="WP_200241534.1">
    <property type="nucleotide sequence ID" value="NZ_NRRV01000076.1"/>
</dbReference>
<evidence type="ECO:0000256" key="11">
    <source>
        <dbReference type="HAMAP-Rule" id="MF_00366"/>
    </source>
</evidence>
<dbReference type="Proteomes" id="UP000748752">
    <property type="component" value="Unassembled WGS sequence"/>
</dbReference>
<dbReference type="InterPro" id="IPR003716">
    <property type="entry name" value="DNA-dir_RNA_pol_omega"/>
</dbReference>
<comment type="caution">
    <text evidence="12">The sequence shown here is derived from an EMBL/GenBank/DDBJ whole genome shotgun (WGS) entry which is preliminary data.</text>
</comment>
<dbReference type="EC" id="2.7.7.6" evidence="2 11"/>
<evidence type="ECO:0000256" key="1">
    <source>
        <dbReference type="ARBA" id="ARBA00006711"/>
    </source>
</evidence>
<organism evidence="12 13">
    <name type="scientific">Thiohalocapsa halophila</name>
    <dbReference type="NCBI Taxonomy" id="69359"/>
    <lineage>
        <taxon>Bacteria</taxon>
        <taxon>Pseudomonadati</taxon>
        <taxon>Pseudomonadota</taxon>
        <taxon>Gammaproteobacteria</taxon>
        <taxon>Chromatiales</taxon>
        <taxon>Chromatiaceae</taxon>
        <taxon>Thiohalocapsa</taxon>
    </lineage>
</organism>
<evidence type="ECO:0000256" key="10">
    <source>
        <dbReference type="ARBA" id="ARBA00048552"/>
    </source>
</evidence>
<keyword evidence="13" id="KW-1185">Reference proteome</keyword>
<evidence type="ECO:0000256" key="4">
    <source>
        <dbReference type="ARBA" id="ARBA00022478"/>
    </source>
</evidence>
<evidence type="ECO:0000256" key="2">
    <source>
        <dbReference type="ARBA" id="ARBA00012418"/>
    </source>
</evidence>
<dbReference type="SUPFAM" id="SSF63562">
    <property type="entry name" value="RPB6/omega subunit-like"/>
    <property type="match status" value="1"/>
</dbReference>
<keyword evidence="4 11" id="KW-0240">DNA-directed RNA polymerase</keyword>
<reference evidence="12 13" key="1">
    <citation type="journal article" date="2020" name="Microorganisms">
        <title>Osmotic Adaptation and Compatible Solute Biosynthesis of Phototrophic Bacteria as Revealed from Genome Analyses.</title>
        <authorList>
            <person name="Imhoff J.F."/>
            <person name="Rahn T."/>
            <person name="Kunzel S."/>
            <person name="Keller A."/>
            <person name="Neulinger S.C."/>
        </authorList>
    </citation>
    <scope>NUCLEOTIDE SEQUENCE [LARGE SCALE GENOMIC DNA]</scope>
    <source>
        <strain evidence="12 13">DSM 6210</strain>
    </source>
</reference>
<dbReference type="GO" id="GO:0000428">
    <property type="term" value="C:DNA-directed RNA polymerase complex"/>
    <property type="evidence" value="ECO:0007669"/>
    <property type="project" value="UniProtKB-KW"/>
</dbReference>
<evidence type="ECO:0000256" key="3">
    <source>
        <dbReference type="ARBA" id="ARBA00013725"/>
    </source>
</evidence>
<comment type="function">
    <text evidence="11">Promotes RNA polymerase assembly. Latches the N- and C-terminal regions of the beta' subunit thereby facilitating its interaction with the beta and alpha subunits.</text>
</comment>
<keyword evidence="5 11" id="KW-0808">Transferase</keyword>
<sequence length="96" mass="10432">MARITVEDCLGHIDNRFDLVLLASKRARQLANGVEPMLPWENDKPTVMALREVADGVVKPETLAEADRAAADAAEALEKALAEELGMRDGEDEESA</sequence>
<dbReference type="SMART" id="SM01409">
    <property type="entry name" value="RNA_pol_Rpb6"/>
    <property type="match status" value="1"/>
</dbReference>
<dbReference type="EMBL" id="NRRV01000076">
    <property type="protein sequence ID" value="MBK1633294.1"/>
    <property type="molecule type" value="Genomic_DNA"/>
</dbReference>
<dbReference type="HAMAP" id="MF_00366">
    <property type="entry name" value="RNApol_bact_RpoZ"/>
    <property type="match status" value="1"/>
</dbReference>
<dbReference type="PANTHER" id="PTHR34476">
    <property type="entry name" value="DNA-DIRECTED RNA POLYMERASE SUBUNIT OMEGA"/>
    <property type="match status" value="1"/>
</dbReference>
<keyword evidence="7 11" id="KW-0804">Transcription</keyword>
<protein>
    <recommendedName>
        <fullName evidence="3 11">DNA-directed RNA polymerase subunit omega</fullName>
        <shortName evidence="11">RNAP omega subunit</shortName>
        <ecNumber evidence="2 11">2.7.7.6</ecNumber>
    </recommendedName>
    <alternativeName>
        <fullName evidence="9 11">RNA polymerase omega subunit</fullName>
    </alternativeName>
    <alternativeName>
        <fullName evidence="8 11">Transcriptase subunit omega</fullName>
    </alternativeName>
</protein>
<dbReference type="NCBIfam" id="TIGR00690">
    <property type="entry name" value="rpoZ"/>
    <property type="match status" value="1"/>
</dbReference>
<comment type="catalytic activity">
    <reaction evidence="10 11">
        <text>RNA(n) + a ribonucleoside 5'-triphosphate = RNA(n+1) + diphosphate</text>
        <dbReference type="Rhea" id="RHEA:21248"/>
        <dbReference type="Rhea" id="RHEA-COMP:14527"/>
        <dbReference type="Rhea" id="RHEA-COMP:17342"/>
        <dbReference type="ChEBI" id="CHEBI:33019"/>
        <dbReference type="ChEBI" id="CHEBI:61557"/>
        <dbReference type="ChEBI" id="CHEBI:140395"/>
        <dbReference type="EC" id="2.7.7.6"/>
    </reaction>
</comment>
<evidence type="ECO:0000256" key="9">
    <source>
        <dbReference type="ARBA" id="ARBA00030998"/>
    </source>
</evidence>
<evidence type="ECO:0000313" key="13">
    <source>
        <dbReference type="Proteomes" id="UP000748752"/>
    </source>
</evidence>
<dbReference type="InterPro" id="IPR036161">
    <property type="entry name" value="RPB6/omega-like_sf"/>
</dbReference>
<comment type="similarity">
    <text evidence="1 11">Belongs to the RNA polymerase subunit omega family.</text>
</comment>
<evidence type="ECO:0000256" key="7">
    <source>
        <dbReference type="ARBA" id="ARBA00023163"/>
    </source>
</evidence>
<proteinExistence type="inferred from homology"/>
<dbReference type="Pfam" id="PF01192">
    <property type="entry name" value="RNA_pol_Rpb6"/>
    <property type="match status" value="1"/>
</dbReference>
<evidence type="ECO:0000256" key="5">
    <source>
        <dbReference type="ARBA" id="ARBA00022679"/>
    </source>
</evidence>
<evidence type="ECO:0000256" key="6">
    <source>
        <dbReference type="ARBA" id="ARBA00022695"/>
    </source>
</evidence>
<dbReference type="Gene3D" id="3.90.940.10">
    <property type="match status" value="1"/>
</dbReference>
<dbReference type="InterPro" id="IPR006110">
    <property type="entry name" value="Pol_omega/Rpo6/RPB6"/>
</dbReference>
<name>A0ABS1CP77_9GAMM</name>
<evidence type="ECO:0000256" key="8">
    <source>
        <dbReference type="ARBA" id="ARBA00029924"/>
    </source>
</evidence>